<evidence type="ECO:0000256" key="1">
    <source>
        <dbReference type="ARBA" id="ARBA00006739"/>
    </source>
</evidence>
<accession>A0ABR8PW84</accession>
<dbReference type="Gene3D" id="3.90.550.10">
    <property type="entry name" value="Spore Coat Polysaccharide Biosynthesis Protein SpsA, Chain A"/>
    <property type="match status" value="1"/>
</dbReference>
<evidence type="ECO:0000313" key="4">
    <source>
        <dbReference type="Proteomes" id="UP000627781"/>
    </source>
</evidence>
<dbReference type="InterPro" id="IPR001173">
    <property type="entry name" value="Glyco_trans_2-like"/>
</dbReference>
<feature type="domain" description="Glycosyltransferase 2-like" evidence="2">
    <location>
        <begin position="8"/>
        <end position="164"/>
    </location>
</feature>
<dbReference type="PANTHER" id="PTHR43685">
    <property type="entry name" value="GLYCOSYLTRANSFERASE"/>
    <property type="match status" value="1"/>
</dbReference>
<dbReference type="CDD" id="cd00761">
    <property type="entry name" value="Glyco_tranf_GTA_type"/>
    <property type="match status" value="1"/>
</dbReference>
<dbReference type="EMBL" id="JACSRA010000023">
    <property type="protein sequence ID" value="MBD7912397.1"/>
    <property type="molecule type" value="Genomic_DNA"/>
</dbReference>
<dbReference type="SUPFAM" id="SSF53448">
    <property type="entry name" value="Nucleotide-diphospho-sugar transferases"/>
    <property type="match status" value="1"/>
</dbReference>
<organism evidence="3 4">
    <name type="scientific">Clostridium cibarium</name>
    <dbReference type="NCBI Taxonomy" id="2762247"/>
    <lineage>
        <taxon>Bacteria</taxon>
        <taxon>Bacillati</taxon>
        <taxon>Bacillota</taxon>
        <taxon>Clostridia</taxon>
        <taxon>Eubacteriales</taxon>
        <taxon>Clostridiaceae</taxon>
        <taxon>Clostridium</taxon>
    </lineage>
</organism>
<sequence length="357" mass="42332">MEMEPLISIIMPTYNRAKIIKRAINSVLNQTYDNWELIIIDDYGNDNTKDLIKDIYKDENRIKFILNKRKKGIAGARNTGIMESNGQYIAFLDSDDEWISSHLKDLLTSMMEEKIHLGFALWKEGKEENFIGIDENNFYKELFKKSVKELDSVDKEKYTIYQKDFFEFTMKTYFYCYHINTMIIKKRILDELGLFNENLGTSEDNEFLFRILSKTAFILYKDYHYKYYQSEDSVYAFIDREKITKDEILSNSVTIDKLTKLGLDKIVVRKISLKLIKELPFIKDKKECRDIIEDAIYSKLLTLGYINLEANRKNAIKFLGQAFCHKPNLVPLKMIFECIFDRKNKFNSLSKEQLNLW</sequence>
<dbReference type="InterPro" id="IPR050834">
    <property type="entry name" value="Glycosyltransf_2"/>
</dbReference>
<dbReference type="Pfam" id="PF00535">
    <property type="entry name" value="Glycos_transf_2"/>
    <property type="match status" value="1"/>
</dbReference>
<gene>
    <name evidence="3" type="ORF">H9661_13620</name>
</gene>
<comment type="caution">
    <text evidence="3">The sequence shown here is derived from an EMBL/GenBank/DDBJ whole genome shotgun (WGS) entry which is preliminary data.</text>
</comment>
<name>A0ABR8PW84_9CLOT</name>
<dbReference type="Proteomes" id="UP000627781">
    <property type="component" value="Unassembled WGS sequence"/>
</dbReference>
<dbReference type="PANTHER" id="PTHR43685:SF11">
    <property type="entry name" value="GLYCOSYLTRANSFERASE TAGX-RELATED"/>
    <property type="match status" value="1"/>
</dbReference>
<proteinExistence type="inferred from homology"/>
<comment type="similarity">
    <text evidence="1">Belongs to the glycosyltransferase 2 family.</text>
</comment>
<reference evidence="3 4" key="1">
    <citation type="submission" date="2020-08" db="EMBL/GenBank/DDBJ databases">
        <title>A Genomic Blueprint of the Chicken Gut Microbiome.</title>
        <authorList>
            <person name="Gilroy R."/>
            <person name="Ravi A."/>
            <person name="Getino M."/>
            <person name="Pursley I."/>
            <person name="Horton D.L."/>
            <person name="Alikhan N.-F."/>
            <person name="Baker D."/>
            <person name="Gharbi K."/>
            <person name="Hall N."/>
            <person name="Watson M."/>
            <person name="Adriaenssens E.M."/>
            <person name="Foster-Nyarko E."/>
            <person name="Jarju S."/>
            <person name="Secka A."/>
            <person name="Antonio M."/>
            <person name="Oren A."/>
            <person name="Chaudhuri R."/>
            <person name="La Ragione R.M."/>
            <person name="Hildebrand F."/>
            <person name="Pallen M.J."/>
        </authorList>
    </citation>
    <scope>NUCLEOTIDE SEQUENCE [LARGE SCALE GENOMIC DNA]</scope>
    <source>
        <strain evidence="3 4">Sa3CVN1</strain>
    </source>
</reference>
<protein>
    <submittedName>
        <fullName evidence="3">Glycosyltransferase family 2 protein</fullName>
    </submittedName>
</protein>
<evidence type="ECO:0000313" key="3">
    <source>
        <dbReference type="EMBL" id="MBD7912397.1"/>
    </source>
</evidence>
<dbReference type="InterPro" id="IPR029044">
    <property type="entry name" value="Nucleotide-diphossugar_trans"/>
</dbReference>
<keyword evidence="4" id="KW-1185">Reference proteome</keyword>
<evidence type="ECO:0000259" key="2">
    <source>
        <dbReference type="Pfam" id="PF00535"/>
    </source>
</evidence>